<evidence type="ECO:0000313" key="12">
    <source>
        <dbReference type="Proteomes" id="UP000702964"/>
    </source>
</evidence>
<evidence type="ECO:0000256" key="7">
    <source>
        <dbReference type="SAM" id="MobiDB-lite"/>
    </source>
</evidence>
<feature type="transmembrane region" description="Helical" evidence="8">
    <location>
        <begin position="979"/>
        <end position="1005"/>
    </location>
</feature>
<dbReference type="Pfam" id="PF00528">
    <property type="entry name" value="BPD_transp_1"/>
    <property type="match status" value="2"/>
</dbReference>
<proteinExistence type="predicted"/>
<dbReference type="Gene3D" id="3.40.190.10">
    <property type="entry name" value="Periplasmic binding protein-like II"/>
    <property type="match status" value="1"/>
</dbReference>
<keyword evidence="3" id="KW-1003">Cell membrane</keyword>
<evidence type="ECO:0000259" key="10">
    <source>
        <dbReference type="PROSITE" id="PS50928"/>
    </source>
</evidence>
<feature type="compositionally biased region" description="Low complexity" evidence="7">
    <location>
        <begin position="26"/>
        <end position="37"/>
    </location>
</feature>
<comment type="caution">
    <text evidence="11">The sequence shown here is derived from an EMBL/GenBank/DDBJ whole genome shotgun (WGS) entry which is preliminary data.</text>
</comment>
<name>A0A8J4SSY6_9STRA</name>
<dbReference type="SUPFAM" id="SSF161098">
    <property type="entry name" value="MetI-like"/>
    <property type="match status" value="2"/>
</dbReference>
<feature type="region of interest" description="Disordered" evidence="7">
    <location>
        <begin position="16"/>
        <end position="37"/>
    </location>
</feature>
<dbReference type="PROSITE" id="PS50928">
    <property type="entry name" value="ABC_TM1"/>
    <property type="match status" value="2"/>
</dbReference>
<dbReference type="Gene3D" id="1.10.3720.10">
    <property type="entry name" value="MetI-like"/>
    <property type="match status" value="2"/>
</dbReference>
<keyword evidence="5 8" id="KW-1133">Transmembrane helix</keyword>
<dbReference type="SUPFAM" id="SSF53850">
    <property type="entry name" value="Periplasmic binding protein-like II"/>
    <property type="match status" value="1"/>
</dbReference>
<dbReference type="AlphaFoldDB" id="A0A8J4SSY6"/>
<dbReference type="PANTHER" id="PTHR43163">
    <property type="entry name" value="DIPEPTIDE TRANSPORT SYSTEM PERMEASE PROTEIN DPPB-RELATED"/>
    <property type="match status" value="1"/>
</dbReference>
<evidence type="ECO:0000256" key="9">
    <source>
        <dbReference type="SAM" id="SignalP"/>
    </source>
</evidence>
<feature type="transmembrane region" description="Helical" evidence="8">
    <location>
        <begin position="1025"/>
        <end position="1047"/>
    </location>
</feature>
<organism evidence="11 12">
    <name type="scientific">Phytophthora kernoviae 00238/432</name>
    <dbReference type="NCBI Taxonomy" id="1284355"/>
    <lineage>
        <taxon>Eukaryota</taxon>
        <taxon>Sar</taxon>
        <taxon>Stramenopiles</taxon>
        <taxon>Oomycota</taxon>
        <taxon>Peronosporomycetes</taxon>
        <taxon>Peronosporales</taxon>
        <taxon>Peronosporaceae</taxon>
        <taxon>Phytophthora</taxon>
    </lineage>
</organism>
<dbReference type="GO" id="GO:0005886">
    <property type="term" value="C:plasma membrane"/>
    <property type="evidence" value="ECO:0007669"/>
    <property type="project" value="UniProtKB-SubCell"/>
</dbReference>
<dbReference type="CDD" id="cd08493">
    <property type="entry name" value="PBP2_DppA_like"/>
    <property type="match status" value="1"/>
</dbReference>
<dbReference type="InterPro" id="IPR000914">
    <property type="entry name" value="SBP_5_dom"/>
</dbReference>
<feature type="transmembrane region" description="Helical" evidence="8">
    <location>
        <begin position="539"/>
        <end position="560"/>
    </location>
</feature>
<feature type="transmembrane region" description="Helical" evidence="8">
    <location>
        <begin position="897"/>
        <end position="918"/>
    </location>
</feature>
<reference evidence="11" key="1">
    <citation type="journal article" date="2015" name="Genom Data">
        <title>Draft genome sequences of Phytophthora kernoviae and Phytophthora ramorum lineage EU2 from Scotland.</title>
        <authorList>
            <person name="Sambles C."/>
            <person name="Schlenzig A."/>
            <person name="O'Neill P."/>
            <person name="Grant M."/>
            <person name="Studholme D.J."/>
        </authorList>
    </citation>
    <scope>NUCLEOTIDE SEQUENCE</scope>
    <source>
        <strain evidence="11">00238/432</strain>
    </source>
</reference>
<dbReference type="Pfam" id="PF19300">
    <property type="entry name" value="BPD_transp_1_N"/>
    <property type="match status" value="1"/>
</dbReference>
<keyword evidence="4 8" id="KW-0812">Transmembrane</keyword>
<reference evidence="11" key="2">
    <citation type="submission" date="2020-02" db="EMBL/GenBank/DDBJ databases">
        <authorList>
            <person name="Studholme D.J."/>
        </authorList>
    </citation>
    <scope>NUCLEOTIDE SEQUENCE</scope>
    <source>
        <strain evidence="11">00238/432</strain>
    </source>
</reference>
<feature type="transmembrane region" description="Helical" evidence="8">
    <location>
        <begin position="833"/>
        <end position="854"/>
    </location>
</feature>
<comment type="subcellular location">
    <subcellularLocation>
        <location evidence="1">Cell membrane</location>
        <topology evidence="1">Multi-pass membrane protein</topology>
    </subcellularLocation>
</comment>
<keyword evidence="6 8" id="KW-0472">Membrane</keyword>
<evidence type="ECO:0000313" key="11">
    <source>
        <dbReference type="EMBL" id="KAF4324795.1"/>
    </source>
</evidence>
<feature type="transmembrane region" description="Helical" evidence="8">
    <location>
        <begin position="801"/>
        <end position="821"/>
    </location>
</feature>
<dbReference type="CDD" id="cd06261">
    <property type="entry name" value="TM_PBP2"/>
    <property type="match status" value="2"/>
</dbReference>
<evidence type="ECO:0000256" key="5">
    <source>
        <dbReference type="ARBA" id="ARBA00022989"/>
    </source>
</evidence>
<protein>
    <recommendedName>
        <fullName evidence="10">ABC transmembrane type-1 domain-containing protein</fullName>
    </recommendedName>
</protein>
<feature type="domain" description="ABC transmembrane type-1" evidence="10">
    <location>
        <begin position="858"/>
        <end position="1047"/>
    </location>
</feature>
<feature type="transmembrane region" description="Helical" evidence="8">
    <location>
        <begin position="860"/>
        <end position="885"/>
    </location>
</feature>
<evidence type="ECO:0000256" key="6">
    <source>
        <dbReference type="ARBA" id="ARBA00023136"/>
    </source>
</evidence>
<feature type="transmembrane region" description="Helical" evidence="8">
    <location>
        <begin position="631"/>
        <end position="651"/>
    </location>
</feature>
<feature type="compositionally biased region" description="Polar residues" evidence="7">
    <location>
        <begin position="16"/>
        <end position="25"/>
    </location>
</feature>
<feature type="chain" id="PRO_5035261180" description="ABC transmembrane type-1 domain-containing protein" evidence="9">
    <location>
        <begin position="18"/>
        <end position="1061"/>
    </location>
</feature>
<dbReference type="PANTHER" id="PTHR43163:SF6">
    <property type="entry name" value="DIPEPTIDE TRANSPORT SYSTEM PERMEASE PROTEIN DPPB-RELATED"/>
    <property type="match status" value="1"/>
</dbReference>
<feature type="transmembrane region" description="Helical" evidence="8">
    <location>
        <begin position="771"/>
        <end position="795"/>
    </location>
</feature>
<feature type="domain" description="ABC transmembrane type-1" evidence="10">
    <location>
        <begin position="625"/>
        <end position="854"/>
    </location>
</feature>
<sequence>MAMAMSTVLILSGCSSASNEGTGNSPAPAEGSEPPAEVAAQDTMIMGRGGDSVALDPAIVTDGESLKIGHQVFDSLLDYKEGGTEVVPGLAESWEISADGLKYDFKLKSGVKFHDGTDFNAEAVVFNFNRWSDPASEYKFEGDSFDYYDSMFGPEDGRVIKEVKAIDETTVEFTLNQPQAPFLQNIAMTPFGIASPTAIQEKKENFKSEPVGTGPFVFKEWKRNDSITLEKNPNYWKEGLPKLNKVIVRSIPDNTARFNALQNGEIDIMEDLNPDDLSILEGNSELQKIERPPFNVSYIGFNFKKKPFDNVKVRQALNHAVNKQGIIDAFFAGQAQPAVNPMPPTLWGYNDSIEDYAYDLEKAKALLAEAGYPDGLPDPVTFYAMPVSRPYMPDGKKVAEAIQADFEKIGVTVNIESPEWATYLDDAKAGEKDDIYMLGWTGDNGDPDNFLYTLLDKDAIPGNNRSFYVNEELHTLLTSAQKETDQDKRADLYKQAQVIIKEDAPWIPLVHTTPILAGKANLKDFVPSPLVNSYIVKRVLVLLPVLLGMTLIVFSIIHAIPGDPAETILGQKATEQSKQALRDQLGLDKPWFQQYFAYLGDLFKGDLGTSIRTKVPIAQEIVPYLTATLELTMASMLFAIIIGVNAGIVSAWKHNSWFDYCCMVIALVGVSMPIFWLGLMEQWLFANKLHWLPSIGRMNARDPIEAITGLYVLDTIIAGRWDQLWTVTKHLLLPSIALGTIPMAVIARMTRSSMLEVMSSDYIRTAKAKGLGPFFVVYGHALKNAFIPVLTVIGIQTGSLLGGAVLTETIFAWPGVGRYIYEAISSRDYPVIQSGILIVAFFFVVINLIVDLLVLHGARISLWVGFFSVIGSIIAGALLGLIAGYYGKWADMLISRLFDILLAFPAILLAIAIVAILGPSLQNALLAIAIVNIPTYGRLVRSRVLSLRQEEFITSARTLGAGNMRILFRHILPNSLTPLIVQGTLGIGTAIIEAAALGFLGMGAQPPDPEWGKMLSDSRQFLQKAPWTLIFPGLSIMFTVLGFNLLGDGLRDTLDPKMAKK</sequence>
<dbReference type="GO" id="GO:0055085">
    <property type="term" value="P:transmembrane transport"/>
    <property type="evidence" value="ECO:0007669"/>
    <property type="project" value="InterPro"/>
</dbReference>
<dbReference type="InterPro" id="IPR000515">
    <property type="entry name" value="MetI-like"/>
</dbReference>
<keyword evidence="9" id="KW-0732">Signal</keyword>
<feature type="transmembrane region" description="Helical" evidence="8">
    <location>
        <begin position="731"/>
        <end position="750"/>
    </location>
</feature>
<evidence type="ECO:0000256" key="4">
    <source>
        <dbReference type="ARBA" id="ARBA00022692"/>
    </source>
</evidence>
<feature type="signal peptide" evidence="9">
    <location>
        <begin position="1"/>
        <end position="17"/>
    </location>
</feature>
<dbReference type="Gene3D" id="3.90.76.10">
    <property type="entry name" value="Dipeptide-binding Protein, Domain 1"/>
    <property type="match status" value="1"/>
</dbReference>
<dbReference type="InterPro" id="IPR045621">
    <property type="entry name" value="BPD_transp_1_N"/>
</dbReference>
<dbReference type="Gene3D" id="3.10.105.10">
    <property type="entry name" value="Dipeptide-binding Protein, Domain 3"/>
    <property type="match status" value="1"/>
</dbReference>
<dbReference type="Proteomes" id="UP000702964">
    <property type="component" value="Unassembled WGS sequence"/>
</dbReference>
<dbReference type="EMBL" id="AOFI03000013">
    <property type="protein sequence ID" value="KAF4324795.1"/>
    <property type="molecule type" value="Genomic_DNA"/>
</dbReference>
<gene>
    <name evidence="11" type="ORF">G195_001013</name>
</gene>
<evidence type="ECO:0000256" key="1">
    <source>
        <dbReference type="ARBA" id="ARBA00004651"/>
    </source>
</evidence>
<evidence type="ECO:0000256" key="2">
    <source>
        <dbReference type="ARBA" id="ARBA00022448"/>
    </source>
</evidence>
<evidence type="ECO:0000256" key="3">
    <source>
        <dbReference type="ARBA" id="ARBA00022475"/>
    </source>
</evidence>
<feature type="transmembrane region" description="Helical" evidence="8">
    <location>
        <begin position="657"/>
        <end position="679"/>
    </location>
</feature>
<keyword evidence="2" id="KW-0813">Transport</keyword>
<evidence type="ECO:0000256" key="8">
    <source>
        <dbReference type="SAM" id="Phobius"/>
    </source>
</evidence>
<dbReference type="Pfam" id="PF00496">
    <property type="entry name" value="SBP_bac_5"/>
    <property type="match status" value="1"/>
</dbReference>
<dbReference type="InterPro" id="IPR035906">
    <property type="entry name" value="MetI-like_sf"/>
</dbReference>
<accession>A0A8J4SSY6</accession>